<dbReference type="Gene3D" id="3.20.110.10">
    <property type="entry name" value="Glycoside hydrolase 38, N terminal domain"/>
    <property type="match status" value="1"/>
</dbReference>
<evidence type="ECO:0000313" key="2">
    <source>
        <dbReference type="EMBL" id="TWS21014.1"/>
    </source>
</evidence>
<dbReference type="SUPFAM" id="SSF88713">
    <property type="entry name" value="Glycoside hydrolase/deacetylase"/>
    <property type="match status" value="1"/>
</dbReference>
<sequence length="182" mass="20455">GYSANLPGIARHMGRTWMLTQKLSWNDTNTFPHHTFWWEGIDGTRLFTHFPPVDTYNSELTPQEMHRAESSLRQGGRASVSLAPFGWGDGGGGPTREQAERAHRQADLEGVPRVRLSTPGAFFADALEEATREVPPAPTWVGELYLENHRGVLTSQHRTKWGNRHCEPLLREAELWATTATV</sequence>
<dbReference type="SUPFAM" id="SSF88688">
    <property type="entry name" value="Families 57/38 glycoside transferase middle domain"/>
    <property type="match status" value="1"/>
</dbReference>
<dbReference type="InterPro" id="IPR000602">
    <property type="entry name" value="Glyco_hydro_38_N"/>
</dbReference>
<dbReference type="EMBL" id="VIGX01000252">
    <property type="protein sequence ID" value="TWS21014.1"/>
    <property type="molecule type" value="Genomic_DNA"/>
</dbReference>
<dbReference type="GO" id="GO:0006013">
    <property type="term" value="P:mannose metabolic process"/>
    <property type="evidence" value="ECO:0007669"/>
    <property type="project" value="InterPro"/>
</dbReference>
<feature type="non-terminal residue" evidence="2">
    <location>
        <position position="1"/>
    </location>
</feature>
<dbReference type="InterPro" id="IPR028995">
    <property type="entry name" value="Glyco_hydro_57/38_cen_sf"/>
</dbReference>
<organism evidence="2 3">
    <name type="scientific">Tsukamurella conjunctivitidis</name>
    <dbReference type="NCBI Taxonomy" id="2592068"/>
    <lineage>
        <taxon>Bacteria</taxon>
        <taxon>Bacillati</taxon>
        <taxon>Actinomycetota</taxon>
        <taxon>Actinomycetes</taxon>
        <taxon>Mycobacteriales</taxon>
        <taxon>Tsukamurellaceae</taxon>
        <taxon>Tsukamurella</taxon>
    </lineage>
</organism>
<dbReference type="GO" id="GO:0009313">
    <property type="term" value="P:oligosaccharide catabolic process"/>
    <property type="evidence" value="ECO:0007669"/>
    <property type="project" value="TreeGrafter"/>
</dbReference>
<dbReference type="InterPro" id="IPR011330">
    <property type="entry name" value="Glyco_hydro/deAcase_b/a-brl"/>
</dbReference>
<protein>
    <submittedName>
        <fullName evidence="2">Alpha-mannosidase</fullName>
    </submittedName>
</protein>
<reference evidence="2 3" key="1">
    <citation type="submission" date="2019-06" db="EMBL/GenBank/DDBJ databases">
        <title>Tsukamurella conjunctivitidis sp. nov., Tsukamurella assacharolytica sp. nov. and Tsukamurella sputae sp. nov. isolated from patients with conjunctivitis, bacteraemia (lymphoma) and respiratory infection (sputum) in Hong Kong.</title>
        <authorList>
            <person name="Teng J.L.L."/>
            <person name="Lee H.H."/>
            <person name="Fong J.Y.H."/>
            <person name="Fok K.M.N."/>
            <person name="Lau S.K.P."/>
            <person name="Woo P.C.Y."/>
        </authorList>
    </citation>
    <scope>NUCLEOTIDE SEQUENCE [LARGE SCALE GENOMIC DNA]</scope>
    <source>
        <strain evidence="2 3">HKU72</strain>
    </source>
</reference>
<dbReference type="AlphaFoldDB" id="A0A5C5REN7"/>
<feature type="domain" description="Glycoside hydrolase family 38 N-terminal" evidence="1">
    <location>
        <begin position="1"/>
        <end position="140"/>
    </location>
</feature>
<proteinExistence type="predicted"/>
<evidence type="ECO:0000259" key="1">
    <source>
        <dbReference type="Pfam" id="PF01074"/>
    </source>
</evidence>
<name>A0A5C5REN7_9ACTN</name>
<dbReference type="PANTHER" id="PTHR46017:SF1">
    <property type="entry name" value="ALPHA-MANNOSIDASE 2C1"/>
    <property type="match status" value="1"/>
</dbReference>
<feature type="non-terminal residue" evidence="2">
    <location>
        <position position="182"/>
    </location>
</feature>
<keyword evidence="3" id="KW-1185">Reference proteome</keyword>
<dbReference type="GO" id="GO:0004559">
    <property type="term" value="F:alpha-mannosidase activity"/>
    <property type="evidence" value="ECO:0007669"/>
    <property type="project" value="InterPro"/>
</dbReference>
<accession>A0A5C5REN7</accession>
<gene>
    <name evidence="2" type="ORF">FK530_25275</name>
</gene>
<evidence type="ECO:0000313" key="3">
    <source>
        <dbReference type="Proteomes" id="UP000319375"/>
    </source>
</evidence>
<dbReference type="InterPro" id="IPR027291">
    <property type="entry name" value="Glyco_hydro_38_N_sf"/>
</dbReference>
<comment type="caution">
    <text evidence="2">The sequence shown here is derived from an EMBL/GenBank/DDBJ whole genome shotgun (WGS) entry which is preliminary data.</text>
</comment>
<dbReference type="Pfam" id="PF01074">
    <property type="entry name" value="Glyco_hydro_38N"/>
    <property type="match status" value="1"/>
</dbReference>
<dbReference type="Proteomes" id="UP000319375">
    <property type="component" value="Unassembled WGS sequence"/>
</dbReference>
<dbReference type="PANTHER" id="PTHR46017">
    <property type="entry name" value="ALPHA-MANNOSIDASE 2C1"/>
    <property type="match status" value="1"/>
</dbReference>